<evidence type="ECO:0000259" key="9">
    <source>
        <dbReference type="SMART" id="SM00479"/>
    </source>
</evidence>
<dbReference type="InterPro" id="IPR036397">
    <property type="entry name" value="RNaseH_sf"/>
</dbReference>
<dbReference type="InterPro" id="IPR013520">
    <property type="entry name" value="Ribonucl_H"/>
</dbReference>
<feature type="compositionally biased region" description="Basic and acidic residues" evidence="8">
    <location>
        <begin position="257"/>
        <end position="269"/>
    </location>
</feature>
<protein>
    <recommendedName>
        <fullName evidence="3">RNA exonuclease 4</fullName>
    </recommendedName>
</protein>
<dbReference type="OrthoDB" id="8191639at2759"/>
<dbReference type="AlphaFoldDB" id="A0A8S1DEK6"/>
<dbReference type="PANTHER" id="PTHR12801">
    <property type="entry name" value="RNA EXONUCLEASE REXO1 / RECO3 FAMILY MEMBER-RELATED"/>
    <property type="match status" value="1"/>
</dbReference>
<evidence type="ECO:0000256" key="4">
    <source>
        <dbReference type="ARBA" id="ARBA00022722"/>
    </source>
</evidence>
<comment type="similarity">
    <text evidence="2">Belongs to the REXO4 family.</text>
</comment>
<sequence length="285" mass="32501">MAKFKSGKVSEREKREPKQSAKDKKQDPPVKQSLPEQSSTVNYASSEKVKPSQNWLLFKSQLPKSSVKPHFTKRPKLEAKPGATRPTNKVSNNVTEIVAIDCEMVGGGDSGRDNILARVSVVNKYNEVLYDTFVKPREQVTDYRTQYSGVRESDLQNGVEFLEAQKKVASLIDNKTLVGHDVKNDLKVLFLGHPRNKIRDTVKYKPFKQLKSGKPSLKFLAEKILGVKIQTGEHNSVEDAKAAMSLYMMHQKAWERLRKEKKEPRDKPANKGRLRRNWERANKSK</sequence>
<evidence type="ECO:0000256" key="1">
    <source>
        <dbReference type="ARBA" id="ARBA00004123"/>
    </source>
</evidence>
<proteinExistence type="inferred from homology"/>
<keyword evidence="5" id="KW-0378">Hydrolase</keyword>
<feature type="region of interest" description="Disordered" evidence="8">
    <location>
        <begin position="1"/>
        <end position="50"/>
    </location>
</feature>
<feature type="compositionally biased region" description="Basic and acidic residues" evidence="8">
    <location>
        <begin position="276"/>
        <end position="285"/>
    </location>
</feature>
<feature type="compositionally biased region" description="Polar residues" evidence="8">
    <location>
        <begin position="34"/>
        <end position="50"/>
    </location>
</feature>
<dbReference type="GO" id="GO:0008408">
    <property type="term" value="F:3'-5' exonuclease activity"/>
    <property type="evidence" value="ECO:0007669"/>
    <property type="project" value="InterPro"/>
</dbReference>
<dbReference type="Proteomes" id="UP000494165">
    <property type="component" value="Unassembled WGS sequence"/>
</dbReference>
<keyword evidence="7" id="KW-0539">Nucleus</keyword>
<dbReference type="SMART" id="SM00479">
    <property type="entry name" value="EXOIII"/>
    <property type="match status" value="1"/>
</dbReference>
<comment type="subcellular location">
    <subcellularLocation>
        <location evidence="1">Nucleus</location>
    </subcellularLocation>
</comment>
<evidence type="ECO:0000256" key="2">
    <source>
        <dbReference type="ARBA" id="ARBA00010489"/>
    </source>
</evidence>
<evidence type="ECO:0000313" key="11">
    <source>
        <dbReference type="Proteomes" id="UP000494165"/>
    </source>
</evidence>
<dbReference type="CDD" id="cd06144">
    <property type="entry name" value="REX4_like"/>
    <property type="match status" value="1"/>
</dbReference>
<organism evidence="10 11">
    <name type="scientific">Cloeon dipterum</name>
    <dbReference type="NCBI Taxonomy" id="197152"/>
    <lineage>
        <taxon>Eukaryota</taxon>
        <taxon>Metazoa</taxon>
        <taxon>Ecdysozoa</taxon>
        <taxon>Arthropoda</taxon>
        <taxon>Hexapoda</taxon>
        <taxon>Insecta</taxon>
        <taxon>Pterygota</taxon>
        <taxon>Palaeoptera</taxon>
        <taxon>Ephemeroptera</taxon>
        <taxon>Pisciforma</taxon>
        <taxon>Baetidae</taxon>
        <taxon>Cloeon</taxon>
    </lineage>
</organism>
<evidence type="ECO:0000256" key="3">
    <source>
        <dbReference type="ARBA" id="ARBA00016937"/>
    </source>
</evidence>
<evidence type="ECO:0000256" key="8">
    <source>
        <dbReference type="SAM" id="MobiDB-lite"/>
    </source>
</evidence>
<evidence type="ECO:0000313" key="10">
    <source>
        <dbReference type="EMBL" id="CAB3382008.1"/>
    </source>
</evidence>
<gene>
    <name evidence="10" type="ORF">CLODIP_2_CD01082</name>
</gene>
<reference evidence="10 11" key="1">
    <citation type="submission" date="2020-04" db="EMBL/GenBank/DDBJ databases">
        <authorList>
            <person name="Alioto T."/>
            <person name="Alioto T."/>
            <person name="Gomez Garrido J."/>
        </authorList>
    </citation>
    <scope>NUCLEOTIDE SEQUENCE [LARGE SCALE GENOMIC DNA]</scope>
</reference>
<dbReference type="GO" id="GO:0003676">
    <property type="term" value="F:nucleic acid binding"/>
    <property type="evidence" value="ECO:0007669"/>
    <property type="project" value="InterPro"/>
</dbReference>
<dbReference type="InterPro" id="IPR047021">
    <property type="entry name" value="REXO1/3/4-like"/>
</dbReference>
<feature type="region of interest" description="Disordered" evidence="8">
    <location>
        <begin position="257"/>
        <end position="285"/>
    </location>
</feature>
<keyword evidence="6" id="KW-0269">Exonuclease</keyword>
<name>A0A8S1DEK6_9INSE</name>
<feature type="compositionally biased region" description="Basic and acidic residues" evidence="8">
    <location>
        <begin position="8"/>
        <end position="28"/>
    </location>
</feature>
<evidence type="ECO:0000256" key="6">
    <source>
        <dbReference type="ARBA" id="ARBA00022839"/>
    </source>
</evidence>
<dbReference type="FunFam" id="3.30.420.10:FF:000007">
    <property type="entry name" value="Interferon-stimulated exonuclease gene 20"/>
    <property type="match status" value="1"/>
</dbReference>
<evidence type="ECO:0000256" key="7">
    <source>
        <dbReference type="ARBA" id="ARBA00023242"/>
    </source>
</evidence>
<dbReference type="GO" id="GO:0006364">
    <property type="term" value="P:rRNA processing"/>
    <property type="evidence" value="ECO:0007669"/>
    <property type="project" value="InterPro"/>
</dbReference>
<keyword evidence="11" id="KW-1185">Reference proteome</keyword>
<dbReference type="InterPro" id="IPR012337">
    <property type="entry name" value="RNaseH-like_sf"/>
</dbReference>
<dbReference type="Pfam" id="PF00929">
    <property type="entry name" value="RNase_T"/>
    <property type="match status" value="1"/>
</dbReference>
<evidence type="ECO:0000256" key="5">
    <source>
        <dbReference type="ARBA" id="ARBA00022801"/>
    </source>
</evidence>
<keyword evidence="4" id="KW-0540">Nuclease</keyword>
<dbReference type="EMBL" id="CADEPI010000254">
    <property type="protein sequence ID" value="CAB3382008.1"/>
    <property type="molecule type" value="Genomic_DNA"/>
</dbReference>
<dbReference type="SUPFAM" id="SSF53098">
    <property type="entry name" value="Ribonuclease H-like"/>
    <property type="match status" value="1"/>
</dbReference>
<comment type="caution">
    <text evidence="10">The sequence shown here is derived from an EMBL/GenBank/DDBJ whole genome shotgun (WGS) entry which is preliminary data.</text>
</comment>
<feature type="region of interest" description="Disordered" evidence="8">
    <location>
        <begin position="66"/>
        <end position="89"/>
    </location>
</feature>
<dbReference type="InterPro" id="IPR037431">
    <property type="entry name" value="REX4_DEDDh_dom"/>
</dbReference>
<dbReference type="PANTHER" id="PTHR12801:SF158">
    <property type="entry name" value="RNA EXONUCLEASE 4"/>
    <property type="match status" value="1"/>
</dbReference>
<accession>A0A8S1DEK6</accession>
<feature type="domain" description="Exonuclease" evidence="9">
    <location>
        <begin position="96"/>
        <end position="256"/>
    </location>
</feature>
<dbReference type="GO" id="GO:0005634">
    <property type="term" value="C:nucleus"/>
    <property type="evidence" value="ECO:0007669"/>
    <property type="project" value="UniProtKB-SubCell"/>
</dbReference>
<dbReference type="Gene3D" id="3.30.420.10">
    <property type="entry name" value="Ribonuclease H-like superfamily/Ribonuclease H"/>
    <property type="match status" value="1"/>
</dbReference>